<comment type="caution">
    <text evidence="1">The sequence shown here is derived from an EMBL/GenBank/DDBJ whole genome shotgun (WGS) entry which is preliminary data.</text>
</comment>
<evidence type="ECO:0000313" key="2">
    <source>
        <dbReference type="Proteomes" id="UP001236795"/>
    </source>
</evidence>
<dbReference type="RefSeq" id="WP_237490959.1">
    <property type="nucleotide sequence ID" value="NZ_JAUSWC010000015.1"/>
</dbReference>
<sequence length="125" mass="13578">MRHLVESFAVGALRRGQAIEQFLGRAATETPAGVRWVSVEPTERGFVVTLHAVEDVGGGHFCDLLEFPPLDPDDEFGEELGVEREPLAAMALAEDKAGAVRDRWVNAGVAGAEYRDYVRAGRPTT</sequence>
<reference evidence="1 2" key="1">
    <citation type="submission" date="2023-07" db="EMBL/GenBank/DDBJ databases">
        <title>Genomic Encyclopedia of Type Strains, Phase IV (KMG-IV): sequencing the most valuable type-strain genomes for metagenomic binning, comparative biology and taxonomic classification.</title>
        <authorList>
            <person name="Goeker M."/>
        </authorList>
    </citation>
    <scope>NUCLEOTIDE SEQUENCE [LARGE SCALE GENOMIC DNA]</scope>
    <source>
        <strain evidence="1 2">DSM 40573</strain>
    </source>
</reference>
<name>A0ABU0KLU4_9ACTN</name>
<organism evidence="1 2">
    <name type="scientific">Streptomyces thermodiastaticus</name>
    <dbReference type="NCBI Taxonomy" id="44061"/>
    <lineage>
        <taxon>Bacteria</taxon>
        <taxon>Bacillati</taxon>
        <taxon>Actinomycetota</taxon>
        <taxon>Actinomycetes</taxon>
        <taxon>Kitasatosporales</taxon>
        <taxon>Streptomycetaceae</taxon>
        <taxon>Streptomyces</taxon>
    </lineage>
</organism>
<accession>A0ABU0KLU4</accession>
<proteinExistence type="predicted"/>
<dbReference type="EMBL" id="JAUSWC010000015">
    <property type="protein sequence ID" value="MDQ0489416.1"/>
    <property type="molecule type" value="Genomic_DNA"/>
</dbReference>
<dbReference type="Proteomes" id="UP001236795">
    <property type="component" value="Unassembled WGS sequence"/>
</dbReference>
<evidence type="ECO:0000313" key="1">
    <source>
        <dbReference type="EMBL" id="MDQ0489416.1"/>
    </source>
</evidence>
<evidence type="ECO:0008006" key="3">
    <source>
        <dbReference type="Google" id="ProtNLM"/>
    </source>
</evidence>
<gene>
    <name evidence="1" type="ORF">QO019_004288</name>
</gene>
<keyword evidence="2" id="KW-1185">Reference proteome</keyword>
<protein>
    <recommendedName>
        <fullName evidence="3">GNAT family N-acetyltransferase</fullName>
    </recommendedName>
</protein>